<keyword evidence="13" id="KW-0206">Cytoskeleton</keyword>
<dbReference type="AlphaFoldDB" id="A0A498LFA7"/>
<evidence type="ECO:0000256" key="12">
    <source>
        <dbReference type="ARBA" id="ARBA00023054"/>
    </source>
</evidence>
<dbReference type="SUPFAM" id="SSF49265">
    <property type="entry name" value="Fibronectin type III"/>
    <property type="match status" value="1"/>
</dbReference>
<evidence type="ECO:0000256" key="16">
    <source>
        <dbReference type="ARBA" id="ARBA00033203"/>
    </source>
</evidence>
<reference evidence="20 21" key="1">
    <citation type="submission" date="2018-03" db="EMBL/GenBank/DDBJ databases">
        <title>Draft genome sequence of Rohu Carp (Labeo rohita).</title>
        <authorList>
            <person name="Das P."/>
            <person name="Kushwaha B."/>
            <person name="Joshi C.G."/>
            <person name="Kumar D."/>
            <person name="Nagpure N.S."/>
            <person name="Sahoo L."/>
            <person name="Das S.P."/>
            <person name="Bit A."/>
            <person name="Patnaik S."/>
            <person name="Meher P.K."/>
            <person name="Jayasankar P."/>
            <person name="Koringa P.G."/>
            <person name="Patel N.V."/>
            <person name="Hinsu A.T."/>
            <person name="Kumar R."/>
            <person name="Pandey M."/>
            <person name="Agarwal S."/>
            <person name="Srivastava S."/>
            <person name="Singh M."/>
            <person name="Iquebal M.A."/>
            <person name="Jaiswal S."/>
            <person name="Angadi U.B."/>
            <person name="Kumar N."/>
            <person name="Raza M."/>
            <person name="Shah T.M."/>
            <person name="Rai A."/>
            <person name="Jena J.K."/>
        </authorList>
    </citation>
    <scope>NUCLEOTIDE SEQUENCE [LARGE SCALE GENOMIC DNA]</scope>
    <source>
        <strain evidence="20">DASCIFA01</strain>
        <tissue evidence="20">Testis</tissue>
    </source>
</reference>
<comment type="similarity">
    <text evidence="4">Belongs to the TRIM/RBCC family.</text>
</comment>
<evidence type="ECO:0000256" key="9">
    <source>
        <dbReference type="ARBA" id="ARBA00022701"/>
    </source>
</evidence>
<evidence type="ECO:0000313" key="20">
    <source>
        <dbReference type="EMBL" id="RXN05324.1"/>
    </source>
</evidence>
<evidence type="ECO:0000256" key="10">
    <source>
        <dbReference type="ARBA" id="ARBA00022723"/>
    </source>
</evidence>
<dbReference type="InterPro" id="IPR050617">
    <property type="entry name" value="E3_ligase_FN3/SPRY"/>
</dbReference>
<proteinExistence type="inferred from homology"/>
<accession>A0A498LFA7</accession>
<feature type="domain" description="COS" evidence="19">
    <location>
        <begin position="133"/>
        <end position="192"/>
    </location>
</feature>
<dbReference type="SMART" id="SM00449">
    <property type="entry name" value="SPRY"/>
    <property type="match status" value="1"/>
</dbReference>
<dbReference type="Pfam" id="PF00041">
    <property type="entry name" value="fn3"/>
    <property type="match status" value="1"/>
</dbReference>
<dbReference type="InterPro" id="IPR036116">
    <property type="entry name" value="FN3_sf"/>
</dbReference>
<dbReference type="SMART" id="SM00060">
    <property type="entry name" value="FN3"/>
    <property type="match status" value="1"/>
</dbReference>
<dbReference type="CDD" id="cd00063">
    <property type="entry name" value="FN3"/>
    <property type="match status" value="1"/>
</dbReference>
<dbReference type="InterPro" id="IPR040859">
    <property type="entry name" value="Midline-1_COS"/>
</dbReference>
<evidence type="ECO:0000259" key="19">
    <source>
        <dbReference type="PROSITE" id="PS51262"/>
    </source>
</evidence>
<evidence type="ECO:0000256" key="6">
    <source>
        <dbReference type="ARBA" id="ARBA00013586"/>
    </source>
</evidence>
<dbReference type="InterPro" id="IPR001870">
    <property type="entry name" value="B30.2/SPRY"/>
</dbReference>
<keyword evidence="8" id="KW-0808">Transferase</keyword>
<dbReference type="InterPro" id="IPR017903">
    <property type="entry name" value="COS_domain"/>
</dbReference>
<feature type="domain" description="Fibronectin type-III" evidence="18">
    <location>
        <begin position="194"/>
        <end position="304"/>
    </location>
</feature>
<sequence length="480" mass="53595">MSKVVRLRKLAQQIANCKQFVERSSSLIVQADQALKETDHARFLQTAKSISERVSMATATSQVLIPEINLNDTFDAFALDFSREKKMLEGLDYLTGQCTASVVRLRKLAQQIANCKQFVERSSSLIVQADQALKETDHARFLQTAKSISERVSMATATSQVLIPEINLNDTFDAFALDFSREKKMLEGLDYLTAPNAPNIREELCTASHDTISVHWTSEDEFSVVSYELQYTISTGQTNVVSLCNSMDSWMIVPNIKQNHYTVHGLQSGTKYIFIVKAMNQAGSRSSPPAKLKTNSQPFKLDPKSAHRKLKVSHDNLTVERDEVSSMKSHAQDRFGGTGNYGVTGNVFIDSGRHYWEVLIGGSTWFAIGIAYKSAPKHGWVGKDSASWVLSRCNTSWAVRHNSKEFPIEPSPHMRRLGVLLDYDSGSLAFYDAAGTQHLYTFDIAFSQPICPVFSVWNKCLTVLTGLPIPDHLEISDPHD</sequence>
<evidence type="ECO:0000313" key="21">
    <source>
        <dbReference type="Proteomes" id="UP000290572"/>
    </source>
</evidence>
<dbReference type="Gene3D" id="2.60.40.10">
    <property type="entry name" value="Immunoglobulins"/>
    <property type="match status" value="1"/>
</dbReference>
<dbReference type="GO" id="GO:0061630">
    <property type="term" value="F:ubiquitin protein ligase activity"/>
    <property type="evidence" value="ECO:0007669"/>
    <property type="project" value="UniProtKB-EC"/>
</dbReference>
<dbReference type="PROSITE" id="PS50853">
    <property type="entry name" value="FN3"/>
    <property type="match status" value="1"/>
</dbReference>
<organism evidence="20 21">
    <name type="scientific">Labeo rohita</name>
    <name type="common">Indian major carp</name>
    <name type="synonym">Cyprinus rohita</name>
    <dbReference type="NCBI Taxonomy" id="84645"/>
    <lineage>
        <taxon>Eukaryota</taxon>
        <taxon>Metazoa</taxon>
        <taxon>Chordata</taxon>
        <taxon>Craniata</taxon>
        <taxon>Vertebrata</taxon>
        <taxon>Euteleostomi</taxon>
        <taxon>Actinopterygii</taxon>
        <taxon>Neopterygii</taxon>
        <taxon>Teleostei</taxon>
        <taxon>Ostariophysi</taxon>
        <taxon>Cypriniformes</taxon>
        <taxon>Cyprinidae</taxon>
        <taxon>Labeoninae</taxon>
        <taxon>Labeonini</taxon>
        <taxon>Labeo</taxon>
    </lineage>
</organism>
<keyword evidence="7" id="KW-0963">Cytoplasm</keyword>
<dbReference type="InterPro" id="IPR003961">
    <property type="entry name" value="FN3_dom"/>
</dbReference>
<dbReference type="PROSITE" id="PS51262">
    <property type="entry name" value="COS"/>
    <property type="match status" value="2"/>
</dbReference>
<protein>
    <recommendedName>
        <fullName evidence="6">E3 ubiquitin-protein ligase Midline-1</fullName>
        <ecNumber evidence="5">2.3.2.27</ecNumber>
    </recommendedName>
    <alternativeName>
        <fullName evidence="14">RING finger protein Midline-1</fullName>
    </alternativeName>
    <alternativeName>
        <fullName evidence="16">RING-type E3 ubiquitin transferase Midline-1</fullName>
    </alternativeName>
    <alternativeName>
        <fullName evidence="15">Tripartite motif-containing protein 18</fullName>
    </alternativeName>
</protein>
<dbReference type="PROSITE" id="PS50188">
    <property type="entry name" value="B302_SPRY"/>
    <property type="match status" value="1"/>
</dbReference>
<dbReference type="InterPro" id="IPR013783">
    <property type="entry name" value="Ig-like_fold"/>
</dbReference>
<evidence type="ECO:0000259" key="17">
    <source>
        <dbReference type="PROSITE" id="PS50188"/>
    </source>
</evidence>
<keyword evidence="10" id="KW-0479">Metal-binding</keyword>
<dbReference type="Gene3D" id="2.60.120.920">
    <property type="match status" value="1"/>
</dbReference>
<evidence type="ECO:0000256" key="11">
    <source>
        <dbReference type="ARBA" id="ARBA00022786"/>
    </source>
</evidence>
<gene>
    <name evidence="20" type="ORF">ROHU_035155</name>
</gene>
<evidence type="ECO:0000256" key="8">
    <source>
        <dbReference type="ARBA" id="ARBA00022679"/>
    </source>
</evidence>
<dbReference type="InterPro" id="IPR003879">
    <property type="entry name" value="Butyrophylin_SPRY"/>
</dbReference>
<evidence type="ECO:0000256" key="15">
    <source>
        <dbReference type="ARBA" id="ARBA00032675"/>
    </source>
</evidence>
<dbReference type="InterPro" id="IPR013320">
    <property type="entry name" value="ConA-like_dom_sf"/>
</dbReference>
<dbReference type="GO" id="GO:0070507">
    <property type="term" value="P:regulation of microtubule cytoskeleton organization"/>
    <property type="evidence" value="ECO:0007669"/>
    <property type="project" value="TreeGrafter"/>
</dbReference>
<name>A0A498LFA7_LABRO</name>
<dbReference type="GO" id="GO:0046872">
    <property type="term" value="F:metal ion binding"/>
    <property type="evidence" value="ECO:0007669"/>
    <property type="project" value="UniProtKB-KW"/>
</dbReference>
<evidence type="ECO:0000256" key="13">
    <source>
        <dbReference type="ARBA" id="ARBA00023212"/>
    </source>
</evidence>
<evidence type="ECO:0000259" key="18">
    <source>
        <dbReference type="PROSITE" id="PS50853"/>
    </source>
</evidence>
<dbReference type="InterPro" id="IPR043136">
    <property type="entry name" value="B30.2/SPRY_sf"/>
</dbReference>
<keyword evidence="9" id="KW-0493">Microtubule</keyword>
<evidence type="ECO:0000256" key="7">
    <source>
        <dbReference type="ARBA" id="ARBA00022490"/>
    </source>
</evidence>
<keyword evidence="21" id="KW-1185">Reference proteome</keyword>
<dbReference type="EMBL" id="QBIY01013408">
    <property type="protein sequence ID" value="RXN05324.1"/>
    <property type="molecule type" value="Genomic_DNA"/>
</dbReference>
<dbReference type="GO" id="GO:0005737">
    <property type="term" value="C:cytoplasm"/>
    <property type="evidence" value="ECO:0007669"/>
    <property type="project" value="TreeGrafter"/>
</dbReference>
<dbReference type="GO" id="GO:0005874">
    <property type="term" value="C:microtubule"/>
    <property type="evidence" value="ECO:0007669"/>
    <property type="project" value="UniProtKB-KW"/>
</dbReference>
<dbReference type="InterPro" id="IPR003877">
    <property type="entry name" value="SPRY_dom"/>
</dbReference>
<keyword evidence="11" id="KW-0833">Ubl conjugation pathway</keyword>
<feature type="domain" description="COS" evidence="19">
    <location>
        <begin position="35"/>
        <end position="94"/>
    </location>
</feature>
<evidence type="ECO:0000256" key="3">
    <source>
        <dbReference type="ARBA" id="ARBA00004245"/>
    </source>
</evidence>
<comment type="caution">
    <text evidence="20">The sequence shown here is derived from an EMBL/GenBank/DDBJ whole genome shotgun (WGS) entry which is preliminary data.</text>
</comment>
<comment type="catalytic activity">
    <reaction evidence="1">
        <text>S-ubiquitinyl-[E2 ubiquitin-conjugating enzyme]-L-cysteine + [acceptor protein]-L-lysine = [E2 ubiquitin-conjugating enzyme]-L-cysteine + N(6)-ubiquitinyl-[acceptor protein]-L-lysine.</text>
        <dbReference type="EC" id="2.3.2.27"/>
    </reaction>
</comment>
<evidence type="ECO:0000256" key="14">
    <source>
        <dbReference type="ARBA" id="ARBA00031380"/>
    </source>
</evidence>
<dbReference type="PANTHER" id="PTHR24099:SF23">
    <property type="entry name" value="E3 UBIQUITIN-PROTEIN LIGASE MIDLINE-1"/>
    <property type="match status" value="1"/>
</dbReference>
<dbReference type="STRING" id="84645.A0A498LFA7"/>
<evidence type="ECO:0000256" key="4">
    <source>
        <dbReference type="ARBA" id="ARBA00008518"/>
    </source>
</evidence>
<dbReference type="Proteomes" id="UP000290572">
    <property type="component" value="Unassembled WGS sequence"/>
</dbReference>
<dbReference type="Pfam" id="PF00622">
    <property type="entry name" value="SPRY"/>
    <property type="match status" value="1"/>
</dbReference>
<comment type="function">
    <text evidence="2">Has E3 ubiquitin ligase activity towards IGBP1, promoting its monoubiquitination, which results in deprotection of the catalytic subunit of protein phosphatase PP2A, and its subsequent degradation by polyubiquitination.</text>
</comment>
<evidence type="ECO:0000256" key="2">
    <source>
        <dbReference type="ARBA" id="ARBA00002369"/>
    </source>
</evidence>
<comment type="subcellular location">
    <subcellularLocation>
        <location evidence="3">Cytoplasm</location>
        <location evidence="3">Cytoskeleton</location>
    </subcellularLocation>
</comment>
<dbReference type="EC" id="2.3.2.27" evidence="5"/>
<keyword evidence="12" id="KW-0175">Coiled coil</keyword>
<evidence type="ECO:0000256" key="5">
    <source>
        <dbReference type="ARBA" id="ARBA00012483"/>
    </source>
</evidence>
<evidence type="ECO:0000256" key="1">
    <source>
        <dbReference type="ARBA" id="ARBA00000900"/>
    </source>
</evidence>
<dbReference type="PANTHER" id="PTHR24099">
    <property type="entry name" value="E3 UBIQUITIN-PROTEIN LIGASE TRIM36-RELATED"/>
    <property type="match status" value="1"/>
</dbReference>
<dbReference type="SUPFAM" id="SSF49899">
    <property type="entry name" value="Concanavalin A-like lectins/glucanases"/>
    <property type="match status" value="1"/>
</dbReference>
<dbReference type="Pfam" id="PF18568">
    <property type="entry name" value="COS"/>
    <property type="match status" value="2"/>
</dbReference>
<dbReference type="PRINTS" id="PR01407">
    <property type="entry name" value="BUTYPHLNCDUF"/>
</dbReference>
<feature type="domain" description="B30.2/SPRY" evidence="17">
    <location>
        <begin position="279"/>
        <end position="472"/>
    </location>
</feature>